<proteinExistence type="predicted"/>
<feature type="transmembrane region" description="Helical" evidence="6">
    <location>
        <begin position="148"/>
        <end position="171"/>
    </location>
</feature>
<feature type="region of interest" description="Disordered" evidence="5">
    <location>
        <begin position="1"/>
        <end position="21"/>
    </location>
</feature>
<dbReference type="PANTHER" id="PTHR23507:SF1">
    <property type="entry name" value="FI18259P1-RELATED"/>
    <property type="match status" value="1"/>
</dbReference>
<comment type="subcellular location">
    <subcellularLocation>
        <location evidence="1">Membrane</location>
        <topology evidence="1">Multi-pass membrane protein</topology>
    </subcellularLocation>
</comment>
<evidence type="ECO:0000259" key="7">
    <source>
        <dbReference type="PROSITE" id="PS50850"/>
    </source>
</evidence>
<dbReference type="SUPFAM" id="SSF103473">
    <property type="entry name" value="MFS general substrate transporter"/>
    <property type="match status" value="1"/>
</dbReference>
<dbReference type="InterPro" id="IPR013744">
    <property type="entry name" value="SidJ"/>
</dbReference>
<evidence type="ECO:0000256" key="5">
    <source>
        <dbReference type="SAM" id="MobiDB-lite"/>
    </source>
</evidence>
<dbReference type="Gene3D" id="3.40.50.1820">
    <property type="entry name" value="alpha/beta hydrolase"/>
    <property type="match status" value="1"/>
</dbReference>
<dbReference type="PANTHER" id="PTHR23507">
    <property type="entry name" value="ZGC:174356"/>
    <property type="match status" value="1"/>
</dbReference>
<keyword evidence="9" id="KW-1185">Reference proteome</keyword>
<organism evidence="8 9">
    <name type="scientific">Cytospora mali</name>
    <name type="common">Apple Valsa canker fungus</name>
    <name type="synonym">Valsa mali</name>
    <dbReference type="NCBI Taxonomy" id="578113"/>
    <lineage>
        <taxon>Eukaryota</taxon>
        <taxon>Fungi</taxon>
        <taxon>Dikarya</taxon>
        <taxon>Ascomycota</taxon>
        <taxon>Pezizomycotina</taxon>
        <taxon>Sordariomycetes</taxon>
        <taxon>Sordariomycetidae</taxon>
        <taxon>Diaporthales</taxon>
        <taxon>Cytosporaceae</taxon>
        <taxon>Cytospora</taxon>
    </lineage>
</organism>
<dbReference type="InterPro" id="IPR011701">
    <property type="entry name" value="MFS"/>
</dbReference>
<evidence type="ECO:0000256" key="3">
    <source>
        <dbReference type="ARBA" id="ARBA00022989"/>
    </source>
</evidence>
<name>A0A194VDK9_CYTMA</name>
<feature type="domain" description="Major facilitator superfamily (MFS) profile" evidence="7">
    <location>
        <begin position="36"/>
        <end position="486"/>
    </location>
</feature>
<dbReference type="InterPro" id="IPR029058">
    <property type="entry name" value="AB_hydrolase_fold"/>
</dbReference>
<evidence type="ECO:0000313" key="8">
    <source>
        <dbReference type="EMBL" id="KUI61856.1"/>
    </source>
</evidence>
<evidence type="ECO:0000256" key="4">
    <source>
        <dbReference type="ARBA" id="ARBA00023136"/>
    </source>
</evidence>
<dbReference type="EMBL" id="KN714789">
    <property type="protein sequence ID" value="KUI61856.1"/>
    <property type="molecule type" value="Genomic_DNA"/>
</dbReference>
<feature type="transmembrane region" description="Helical" evidence="6">
    <location>
        <begin position="425"/>
        <end position="449"/>
    </location>
</feature>
<feature type="transmembrane region" description="Helical" evidence="6">
    <location>
        <begin position="333"/>
        <end position="355"/>
    </location>
</feature>
<keyword evidence="2 6" id="KW-0812">Transmembrane</keyword>
<dbReference type="OrthoDB" id="10034502at2759"/>
<feature type="transmembrane region" description="Helical" evidence="6">
    <location>
        <begin position="212"/>
        <end position="233"/>
    </location>
</feature>
<dbReference type="SUPFAM" id="SSF53474">
    <property type="entry name" value="alpha/beta-Hydrolases"/>
    <property type="match status" value="1"/>
</dbReference>
<accession>A0A194VDK9</accession>
<reference evidence="9" key="1">
    <citation type="submission" date="2014-12" db="EMBL/GenBank/DDBJ databases">
        <title>Genome Sequence of Valsa Canker Pathogens Uncovers a Specific Adaption of Colonization on Woody Bark.</title>
        <authorList>
            <person name="Yin Z."/>
            <person name="Liu H."/>
            <person name="Gao X."/>
            <person name="Li Z."/>
            <person name="Song N."/>
            <person name="Ke X."/>
            <person name="Dai Q."/>
            <person name="Wu Y."/>
            <person name="Sun Y."/>
            <person name="Xu J.-R."/>
            <person name="Kang Z.K."/>
            <person name="Wang L."/>
            <person name="Huang L."/>
        </authorList>
    </citation>
    <scope>NUCLEOTIDE SEQUENCE [LARGE SCALE GENOMIC DNA]</scope>
    <source>
        <strain evidence="9">SXYL134</strain>
    </source>
</reference>
<protein>
    <recommendedName>
        <fullName evidence="7">Major facilitator superfamily (MFS) profile domain-containing protein</fullName>
    </recommendedName>
</protein>
<keyword evidence="3 6" id="KW-1133">Transmembrane helix</keyword>
<gene>
    <name evidence="8" type="ORF">VP1G_09003</name>
</gene>
<dbReference type="GO" id="GO:0016020">
    <property type="term" value="C:membrane"/>
    <property type="evidence" value="ECO:0007669"/>
    <property type="project" value="UniProtKB-SubCell"/>
</dbReference>
<dbReference type="GO" id="GO:0022857">
    <property type="term" value="F:transmembrane transporter activity"/>
    <property type="evidence" value="ECO:0007669"/>
    <property type="project" value="InterPro"/>
</dbReference>
<keyword evidence="4 6" id="KW-0472">Membrane</keyword>
<dbReference type="Proteomes" id="UP000078576">
    <property type="component" value="Unassembled WGS sequence"/>
</dbReference>
<feature type="transmembrane region" description="Helical" evidence="6">
    <location>
        <begin position="117"/>
        <end position="136"/>
    </location>
</feature>
<dbReference type="Gene3D" id="1.20.1250.20">
    <property type="entry name" value="MFS general substrate transporter like domains"/>
    <property type="match status" value="2"/>
</dbReference>
<evidence type="ECO:0000256" key="6">
    <source>
        <dbReference type="SAM" id="Phobius"/>
    </source>
</evidence>
<feature type="transmembrane region" description="Helical" evidence="6">
    <location>
        <begin position="28"/>
        <end position="46"/>
    </location>
</feature>
<dbReference type="Pfam" id="PF07690">
    <property type="entry name" value="MFS_1"/>
    <property type="match status" value="1"/>
</dbReference>
<feature type="transmembrane region" description="Helical" evidence="6">
    <location>
        <begin position="461"/>
        <end position="484"/>
    </location>
</feature>
<feature type="compositionally biased region" description="Basic and acidic residues" evidence="5">
    <location>
        <begin position="7"/>
        <end position="21"/>
    </location>
</feature>
<dbReference type="AlphaFoldDB" id="A0A194VDK9"/>
<dbReference type="Pfam" id="PF08538">
    <property type="entry name" value="DUF1749"/>
    <property type="match status" value="1"/>
</dbReference>
<evidence type="ECO:0000256" key="1">
    <source>
        <dbReference type="ARBA" id="ARBA00004141"/>
    </source>
</evidence>
<dbReference type="InterPro" id="IPR020846">
    <property type="entry name" value="MFS_dom"/>
</dbReference>
<dbReference type="PROSITE" id="PS50850">
    <property type="entry name" value="MFS"/>
    <property type="match status" value="1"/>
</dbReference>
<evidence type="ECO:0000256" key="2">
    <source>
        <dbReference type="ARBA" id="ARBA00022692"/>
    </source>
</evidence>
<feature type="transmembrane region" description="Helical" evidence="6">
    <location>
        <begin position="393"/>
        <end position="413"/>
    </location>
</feature>
<evidence type="ECO:0000313" key="9">
    <source>
        <dbReference type="Proteomes" id="UP000078576"/>
    </source>
</evidence>
<dbReference type="InterPro" id="IPR036259">
    <property type="entry name" value="MFS_trans_sf"/>
</dbReference>
<sequence>MSTTTSQEERPLLGPKSDSHEQKHRRRVVAVSFTMVLLTDFAAFFLDAPQTSILESNICSLYYQHTFNSADKDCGADPVQAELATVNQMLNTFNRLPGLFAAIPFGIIADRYGRRPVFVLTIIGALLQDVVAKTVLWRSDVFAPRLIWLSSLATFVGGGDAVASSIIFLVVADVAPSHQRAKLFFLLTACERVGEIVATPLSALLMSVWNPWIPYLLYSVFTLVAGVVPLLFLPETLRRSKPPAEAEQLDVDTALCESDPDVHEGLPYSANGTPSNPTHSTIVSKLQPLAKYNVIPVLLAFFVSALGCQSTSFPLQYIRQRFNWTYEKASLLLSLRAAVDFAMLLVGLPALHKVLVKRGSSSQGKDLLIRSLSVAFFAIGSLVISLAPVVPLVALGIVIFAFGSGFPPAARSLATTFVHQDEAGLLYTALAITQTVGGLIAGPLLAWSFSWGLSLGHQWTGIPFTLVAGLFACGFIATESLVTFEYTSSATTRQPHSFLFVGGLSDGLASTSYTVDVVRALQNTEWSFFTLNVSSSYQACGLGHLDRDTDEIAQCIRYIQEYKAAKYGNPGGKIVLMGHSTGSQCVLHYLHRPNPHTSSPAFDTWLQHVERPALDGAIMQAPVSDREALHYICDTGIGDIPASEVRAAYDKLMVMAKEAARRDDQTYDIILPVSLTAKLGYPPSIPVSARRFLSLASPESPQSPSEDDLFSSDLGDEILAKTFGGIESRGLLRHKLMVLHSGADQSVPDWIDRKKLTSRWMNATDHNGKFQIWDQERSGEIPNASHALSNDDQAEPRKYLADKVLGFLQELEKK</sequence>